<protein>
    <submittedName>
        <fullName evidence="2">Uncharacterized protein</fullName>
    </submittedName>
</protein>
<comment type="caution">
    <text evidence="2">The sequence shown here is derived from an EMBL/GenBank/DDBJ whole genome shotgun (WGS) entry which is preliminary data.</text>
</comment>
<feature type="region of interest" description="Disordered" evidence="1">
    <location>
        <begin position="1"/>
        <end position="30"/>
    </location>
</feature>
<proteinExistence type="predicted"/>
<organism evidence="2 3">
    <name type="scientific">Batillaria attramentaria</name>
    <dbReference type="NCBI Taxonomy" id="370345"/>
    <lineage>
        <taxon>Eukaryota</taxon>
        <taxon>Metazoa</taxon>
        <taxon>Spiralia</taxon>
        <taxon>Lophotrochozoa</taxon>
        <taxon>Mollusca</taxon>
        <taxon>Gastropoda</taxon>
        <taxon>Caenogastropoda</taxon>
        <taxon>Sorbeoconcha</taxon>
        <taxon>Cerithioidea</taxon>
        <taxon>Batillariidae</taxon>
        <taxon>Batillaria</taxon>
    </lineage>
</organism>
<gene>
    <name evidence="2" type="ORF">BaRGS_00026777</name>
</gene>
<accession>A0ABD0K3Z8</accession>
<dbReference type="Proteomes" id="UP001519460">
    <property type="component" value="Unassembled WGS sequence"/>
</dbReference>
<evidence type="ECO:0000313" key="2">
    <source>
        <dbReference type="EMBL" id="KAK7481974.1"/>
    </source>
</evidence>
<evidence type="ECO:0000313" key="3">
    <source>
        <dbReference type="Proteomes" id="UP001519460"/>
    </source>
</evidence>
<reference evidence="2 3" key="1">
    <citation type="journal article" date="2023" name="Sci. Data">
        <title>Genome assembly of the Korean intertidal mud-creeper Batillaria attramentaria.</title>
        <authorList>
            <person name="Patra A.K."/>
            <person name="Ho P.T."/>
            <person name="Jun S."/>
            <person name="Lee S.J."/>
            <person name="Kim Y."/>
            <person name="Won Y.J."/>
        </authorList>
    </citation>
    <scope>NUCLEOTIDE SEQUENCE [LARGE SCALE GENOMIC DNA]</scope>
    <source>
        <strain evidence="2">Wonlab-2016</strain>
    </source>
</reference>
<name>A0ABD0K3Z8_9CAEN</name>
<keyword evidence="3" id="KW-1185">Reference proteome</keyword>
<sequence length="96" mass="10662">MTAFARGHPIKSPLLPPPPLRFRPHQTSTGKILPRANKKSRLLPSVYESHVLNQLAGTSSEEVLRALLSLSHQSVTDSLVTNDINVTLRTPAFERR</sequence>
<dbReference type="EMBL" id="JACVVK020000253">
    <property type="protein sequence ID" value="KAK7481974.1"/>
    <property type="molecule type" value="Genomic_DNA"/>
</dbReference>
<evidence type="ECO:0000256" key="1">
    <source>
        <dbReference type="SAM" id="MobiDB-lite"/>
    </source>
</evidence>
<dbReference type="AlphaFoldDB" id="A0ABD0K3Z8"/>